<comment type="similarity">
    <text evidence="2">Belongs to the GtrA family.</text>
</comment>
<protein>
    <submittedName>
        <fullName evidence="9">GtrA family protein</fullName>
    </submittedName>
</protein>
<evidence type="ECO:0000256" key="7">
    <source>
        <dbReference type="SAM" id="Phobius"/>
    </source>
</evidence>
<dbReference type="PANTHER" id="PTHR38459">
    <property type="entry name" value="PROPHAGE BACTOPRENOL-LINKED GLUCOSE TRANSLOCASE HOMOLOG"/>
    <property type="match status" value="1"/>
</dbReference>
<feature type="transmembrane region" description="Helical" evidence="7">
    <location>
        <begin position="57"/>
        <end position="75"/>
    </location>
</feature>
<dbReference type="OrthoDB" id="9807815at2"/>
<evidence type="ECO:0000256" key="3">
    <source>
        <dbReference type="ARBA" id="ARBA00022692"/>
    </source>
</evidence>
<evidence type="ECO:0000256" key="2">
    <source>
        <dbReference type="ARBA" id="ARBA00009399"/>
    </source>
</evidence>
<accession>A0A506Y4X7</accession>
<sequence length="191" mass="19735">MSSTSVRTAAPAHGGRFVRWRAALRRLTAFGVVGAIAFVVDAGLFNLLRATVLADEVVVAKVLAATVSIAVAWIGHRTLVFRRRREQSLGRELGMFVLANLGGLLIAAGCLWVSHDLLGLRSVVADNVAGNLIGVALGTAFRFACYQLIVFRAPASASDGSGDAAQPKSPAANRSAKPLAGVPSASATGAD</sequence>
<evidence type="ECO:0000256" key="1">
    <source>
        <dbReference type="ARBA" id="ARBA00004141"/>
    </source>
</evidence>
<gene>
    <name evidence="9" type="ORF">FJ657_06295</name>
</gene>
<dbReference type="InterPro" id="IPR007267">
    <property type="entry name" value="GtrA_DPMS_TM"/>
</dbReference>
<feature type="compositionally biased region" description="Low complexity" evidence="6">
    <location>
        <begin position="156"/>
        <end position="165"/>
    </location>
</feature>
<feature type="region of interest" description="Disordered" evidence="6">
    <location>
        <begin position="156"/>
        <end position="191"/>
    </location>
</feature>
<keyword evidence="10" id="KW-1185">Reference proteome</keyword>
<evidence type="ECO:0000256" key="5">
    <source>
        <dbReference type="ARBA" id="ARBA00023136"/>
    </source>
</evidence>
<evidence type="ECO:0000256" key="4">
    <source>
        <dbReference type="ARBA" id="ARBA00022989"/>
    </source>
</evidence>
<evidence type="ECO:0000256" key="6">
    <source>
        <dbReference type="SAM" id="MobiDB-lite"/>
    </source>
</evidence>
<dbReference type="Proteomes" id="UP000316252">
    <property type="component" value="Unassembled WGS sequence"/>
</dbReference>
<dbReference type="GO" id="GO:0005886">
    <property type="term" value="C:plasma membrane"/>
    <property type="evidence" value="ECO:0007669"/>
    <property type="project" value="TreeGrafter"/>
</dbReference>
<evidence type="ECO:0000259" key="8">
    <source>
        <dbReference type="Pfam" id="PF04138"/>
    </source>
</evidence>
<proteinExistence type="inferred from homology"/>
<organism evidence="9 10">
    <name type="scientific">Schumannella soli</name>
    <dbReference type="NCBI Taxonomy" id="2590779"/>
    <lineage>
        <taxon>Bacteria</taxon>
        <taxon>Bacillati</taxon>
        <taxon>Actinomycetota</taxon>
        <taxon>Actinomycetes</taxon>
        <taxon>Micrococcales</taxon>
        <taxon>Microbacteriaceae</taxon>
        <taxon>Schumannella</taxon>
    </lineage>
</organism>
<dbReference type="PANTHER" id="PTHR38459:SF1">
    <property type="entry name" value="PROPHAGE BACTOPRENOL-LINKED GLUCOSE TRANSLOCASE HOMOLOG"/>
    <property type="match status" value="1"/>
</dbReference>
<evidence type="ECO:0000313" key="9">
    <source>
        <dbReference type="EMBL" id="TPW75499.1"/>
    </source>
</evidence>
<comment type="subcellular location">
    <subcellularLocation>
        <location evidence="1">Membrane</location>
        <topology evidence="1">Multi-pass membrane protein</topology>
    </subcellularLocation>
</comment>
<name>A0A506Y4X7_9MICO</name>
<dbReference type="EMBL" id="VHQG01000002">
    <property type="protein sequence ID" value="TPW75499.1"/>
    <property type="molecule type" value="Genomic_DNA"/>
</dbReference>
<keyword evidence="4 7" id="KW-1133">Transmembrane helix</keyword>
<feature type="transmembrane region" description="Helical" evidence="7">
    <location>
        <begin position="96"/>
        <end position="115"/>
    </location>
</feature>
<feature type="transmembrane region" description="Helical" evidence="7">
    <location>
        <begin position="127"/>
        <end position="145"/>
    </location>
</feature>
<keyword evidence="5 7" id="KW-0472">Membrane</keyword>
<comment type="caution">
    <text evidence="9">The sequence shown here is derived from an EMBL/GenBank/DDBJ whole genome shotgun (WGS) entry which is preliminary data.</text>
</comment>
<reference evidence="9 10" key="1">
    <citation type="submission" date="2019-06" db="EMBL/GenBank/DDBJ databases">
        <authorList>
            <person name="Li F."/>
        </authorList>
    </citation>
    <scope>NUCLEOTIDE SEQUENCE [LARGE SCALE GENOMIC DNA]</scope>
    <source>
        <strain evidence="9 10">10F1D-1</strain>
    </source>
</reference>
<feature type="domain" description="GtrA/DPMS transmembrane" evidence="8">
    <location>
        <begin position="30"/>
        <end position="151"/>
    </location>
</feature>
<feature type="transmembrane region" description="Helical" evidence="7">
    <location>
        <begin position="27"/>
        <end position="45"/>
    </location>
</feature>
<dbReference type="Pfam" id="PF04138">
    <property type="entry name" value="GtrA_DPMS_TM"/>
    <property type="match status" value="1"/>
</dbReference>
<evidence type="ECO:0000313" key="10">
    <source>
        <dbReference type="Proteomes" id="UP000316252"/>
    </source>
</evidence>
<dbReference type="InterPro" id="IPR051401">
    <property type="entry name" value="GtrA_CellWall_Glycosyl"/>
</dbReference>
<keyword evidence="3 7" id="KW-0812">Transmembrane</keyword>
<dbReference type="AlphaFoldDB" id="A0A506Y4X7"/>
<dbReference type="GO" id="GO:0000271">
    <property type="term" value="P:polysaccharide biosynthetic process"/>
    <property type="evidence" value="ECO:0007669"/>
    <property type="project" value="InterPro"/>
</dbReference>